<comment type="caution">
    <text evidence="2">The sequence shown here is derived from an EMBL/GenBank/DDBJ whole genome shotgun (WGS) entry which is preliminary data.</text>
</comment>
<evidence type="ECO:0000259" key="1">
    <source>
        <dbReference type="PROSITE" id="PS50181"/>
    </source>
</evidence>
<dbReference type="InterPro" id="IPR001810">
    <property type="entry name" value="F-box_dom"/>
</dbReference>
<protein>
    <recommendedName>
        <fullName evidence="1">F-box domain-containing protein</fullName>
    </recommendedName>
</protein>
<organism evidence="2 3">
    <name type="scientific">Rotaria magnacalcarata</name>
    <dbReference type="NCBI Taxonomy" id="392030"/>
    <lineage>
        <taxon>Eukaryota</taxon>
        <taxon>Metazoa</taxon>
        <taxon>Spiralia</taxon>
        <taxon>Gnathifera</taxon>
        <taxon>Rotifera</taxon>
        <taxon>Eurotatoria</taxon>
        <taxon>Bdelloidea</taxon>
        <taxon>Philodinida</taxon>
        <taxon>Philodinidae</taxon>
        <taxon>Rotaria</taxon>
    </lineage>
</organism>
<dbReference type="EMBL" id="CAJOBI010363955">
    <property type="protein sequence ID" value="CAF5227457.1"/>
    <property type="molecule type" value="Genomic_DNA"/>
</dbReference>
<dbReference type="AlphaFoldDB" id="A0A8S3K4K8"/>
<accession>A0A8S3K4K8</accession>
<feature type="domain" description="F-box" evidence="1">
    <location>
        <begin position="6"/>
        <end position="51"/>
    </location>
</feature>
<evidence type="ECO:0000313" key="2">
    <source>
        <dbReference type="EMBL" id="CAF5227457.1"/>
    </source>
</evidence>
<reference evidence="2" key="1">
    <citation type="submission" date="2021-02" db="EMBL/GenBank/DDBJ databases">
        <authorList>
            <person name="Nowell W R."/>
        </authorList>
    </citation>
    <scope>NUCLEOTIDE SEQUENCE</scope>
</reference>
<gene>
    <name evidence="2" type="ORF">SMN809_LOCUS85278</name>
</gene>
<dbReference type="Pfam" id="PF00646">
    <property type="entry name" value="F-box"/>
    <property type="match status" value="1"/>
</dbReference>
<name>A0A8S3K4K8_9BILA</name>
<proteinExistence type="predicted"/>
<sequence length="51" mass="6114">MSRNIPSNLLELPIELVYRVMDCLDKFTIVFSMRNVCMRLNAIIDTYNRYQ</sequence>
<evidence type="ECO:0000313" key="3">
    <source>
        <dbReference type="Proteomes" id="UP000676336"/>
    </source>
</evidence>
<dbReference type="Proteomes" id="UP000676336">
    <property type="component" value="Unassembled WGS sequence"/>
</dbReference>
<dbReference type="PROSITE" id="PS50181">
    <property type="entry name" value="FBOX"/>
    <property type="match status" value="1"/>
</dbReference>
<feature type="non-terminal residue" evidence="2">
    <location>
        <position position="51"/>
    </location>
</feature>